<dbReference type="AlphaFoldDB" id="A0A8H9FY77"/>
<keyword evidence="2" id="KW-0732">Signal</keyword>
<sequence>MRKWNVLVLLNAVSIGLFAQDGTKTSTSEGSALTYVIIGIIVLTVAIYMLYSRQKRKFND</sequence>
<keyword evidence="1" id="KW-0472">Membrane</keyword>
<name>A0A8H9FY77_9SPHI</name>
<keyword evidence="1" id="KW-0812">Transmembrane</keyword>
<accession>A0A8H9FY77</accession>
<feature type="signal peptide" evidence="2">
    <location>
        <begin position="1"/>
        <end position="19"/>
    </location>
</feature>
<organism evidence="3 4">
    <name type="scientific">Sphingobacterium cellulitidis</name>
    <dbReference type="NCBI Taxonomy" id="1768011"/>
    <lineage>
        <taxon>Bacteria</taxon>
        <taxon>Pseudomonadati</taxon>
        <taxon>Bacteroidota</taxon>
        <taxon>Sphingobacteriia</taxon>
        <taxon>Sphingobacteriales</taxon>
        <taxon>Sphingobacteriaceae</taxon>
        <taxon>Sphingobacterium</taxon>
    </lineage>
</organism>
<evidence type="ECO:0000256" key="2">
    <source>
        <dbReference type="SAM" id="SignalP"/>
    </source>
</evidence>
<feature type="transmembrane region" description="Helical" evidence="1">
    <location>
        <begin position="32"/>
        <end position="51"/>
    </location>
</feature>
<evidence type="ECO:0000313" key="3">
    <source>
        <dbReference type="EMBL" id="GGE16463.1"/>
    </source>
</evidence>
<dbReference type="EMBL" id="BMKM01000002">
    <property type="protein sequence ID" value="GGE16463.1"/>
    <property type="molecule type" value="Genomic_DNA"/>
</dbReference>
<gene>
    <name evidence="3" type="ORF">GCM10011516_12730</name>
</gene>
<comment type="caution">
    <text evidence="3">The sequence shown here is derived from an EMBL/GenBank/DDBJ whole genome shotgun (WGS) entry which is preliminary data.</text>
</comment>
<reference evidence="3" key="1">
    <citation type="journal article" date="2014" name="Int. J. Syst. Evol. Microbiol.">
        <title>Complete genome sequence of Corynebacterium casei LMG S-19264T (=DSM 44701T), isolated from a smear-ripened cheese.</title>
        <authorList>
            <consortium name="US DOE Joint Genome Institute (JGI-PGF)"/>
            <person name="Walter F."/>
            <person name="Albersmeier A."/>
            <person name="Kalinowski J."/>
            <person name="Ruckert C."/>
        </authorList>
    </citation>
    <scope>NUCLEOTIDE SEQUENCE</scope>
    <source>
        <strain evidence="3">CGMCC 1.15966</strain>
    </source>
</reference>
<proteinExistence type="predicted"/>
<evidence type="ECO:0000313" key="4">
    <source>
        <dbReference type="Proteomes" id="UP000614460"/>
    </source>
</evidence>
<keyword evidence="1" id="KW-1133">Transmembrane helix</keyword>
<feature type="chain" id="PRO_5034202485" description="LPXTG cell wall anchor domain-containing protein" evidence="2">
    <location>
        <begin position="20"/>
        <end position="60"/>
    </location>
</feature>
<evidence type="ECO:0008006" key="5">
    <source>
        <dbReference type="Google" id="ProtNLM"/>
    </source>
</evidence>
<keyword evidence="4" id="KW-1185">Reference proteome</keyword>
<dbReference type="Proteomes" id="UP000614460">
    <property type="component" value="Unassembled WGS sequence"/>
</dbReference>
<protein>
    <recommendedName>
        <fullName evidence="5">LPXTG cell wall anchor domain-containing protein</fullName>
    </recommendedName>
</protein>
<reference evidence="3" key="2">
    <citation type="submission" date="2020-09" db="EMBL/GenBank/DDBJ databases">
        <authorList>
            <person name="Sun Q."/>
            <person name="Zhou Y."/>
        </authorList>
    </citation>
    <scope>NUCLEOTIDE SEQUENCE</scope>
    <source>
        <strain evidence="3">CGMCC 1.15966</strain>
    </source>
</reference>
<evidence type="ECO:0000256" key="1">
    <source>
        <dbReference type="SAM" id="Phobius"/>
    </source>
</evidence>